<sequence>MFDEVLGLPAHPLIIHTAVIFIPLLAVGSVFYGLVPRWRPVLGWAVVVLAVAAPVTAFAARESGEAFQARLFAGGAPQGPLAQRIEEHESFALPLLLSSLGLGVVALLLVYSAAKLGKTATTVLAVVTVPLALVAGFYVLRAGHTGATAAWGS</sequence>
<dbReference type="Proteomes" id="UP000253094">
    <property type="component" value="Unassembled WGS sequence"/>
</dbReference>
<dbReference type="AlphaFoldDB" id="A0A367F913"/>
<proteinExistence type="predicted"/>
<evidence type="ECO:0000256" key="1">
    <source>
        <dbReference type="SAM" id="Phobius"/>
    </source>
</evidence>
<keyword evidence="1" id="KW-0472">Membrane</keyword>
<dbReference type="RefSeq" id="WP_114032215.1">
    <property type="nucleotide sequence ID" value="NZ_QOIL01000020.1"/>
</dbReference>
<protein>
    <recommendedName>
        <fullName evidence="4">DUF2231 domain-containing protein</fullName>
    </recommendedName>
</protein>
<evidence type="ECO:0008006" key="4">
    <source>
        <dbReference type="Google" id="ProtNLM"/>
    </source>
</evidence>
<organism evidence="2 3">
    <name type="scientific">Sphaerisporangium album</name>
    <dbReference type="NCBI Taxonomy" id="509200"/>
    <lineage>
        <taxon>Bacteria</taxon>
        <taxon>Bacillati</taxon>
        <taxon>Actinomycetota</taxon>
        <taxon>Actinomycetes</taxon>
        <taxon>Streptosporangiales</taxon>
        <taxon>Streptosporangiaceae</taxon>
        <taxon>Sphaerisporangium</taxon>
    </lineage>
</organism>
<evidence type="ECO:0000313" key="3">
    <source>
        <dbReference type="Proteomes" id="UP000253094"/>
    </source>
</evidence>
<keyword evidence="1" id="KW-1133">Transmembrane helix</keyword>
<dbReference type="EMBL" id="QOIL01000020">
    <property type="protein sequence ID" value="RCG26177.1"/>
    <property type="molecule type" value="Genomic_DNA"/>
</dbReference>
<gene>
    <name evidence="2" type="ORF">DQ384_29835</name>
</gene>
<reference evidence="2 3" key="1">
    <citation type="submission" date="2018-06" db="EMBL/GenBank/DDBJ databases">
        <title>Sphaerisporangium craniellae sp. nov., isolated from a marine sponge in the South China Sea.</title>
        <authorList>
            <person name="Li L."/>
        </authorList>
    </citation>
    <scope>NUCLEOTIDE SEQUENCE [LARGE SCALE GENOMIC DNA]</scope>
    <source>
        <strain evidence="2 3">CCTCC AA 208026</strain>
    </source>
</reference>
<feature type="transmembrane region" description="Helical" evidence="1">
    <location>
        <begin position="41"/>
        <end position="60"/>
    </location>
</feature>
<feature type="transmembrane region" description="Helical" evidence="1">
    <location>
        <begin position="12"/>
        <end position="35"/>
    </location>
</feature>
<keyword evidence="1" id="KW-0812">Transmembrane</keyword>
<evidence type="ECO:0000313" key="2">
    <source>
        <dbReference type="EMBL" id="RCG26177.1"/>
    </source>
</evidence>
<feature type="transmembrane region" description="Helical" evidence="1">
    <location>
        <begin position="91"/>
        <end position="114"/>
    </location>
</feature>
<name>A0A367F913_9ACTN</name>
<feature type="transmembrane region" description="Helical" evidence="1">
    <location>
        <begin position="120"/>
        <end position="140"/>
    </location>
</feature>
<accession>A0A367F913</accession>
<comment type="caution">
    <text evidence="2">The sequence shown here is derived from an EMBL/GenBank/DDBJ whole genome shotgun (WGS) entry which is preliminary data.</text>
</comment>
<dbReference type="OrthoDB" id="4350867at2"/>
<keyword evidence="3" id="KW-1185">Reference proteome</keyword>